<evidence type="ECO:0000256" key="8">
    <source>
        <dbReference type="ARBA" id="ARBA00023136"/>
    </source>
</evidence>
<protein>
    <submittedName>
        <fullName evidence="10">Oligopeptide transporter 5</fullName>
    </submittedName>
</protein>
<evidence type="ECO:0000256" key="7">
    <source>
        <dbReference type="ARBA" id="ARBA00022989"/>
    </source>
</evidence>
<comment type="caution">
    <text evidence="10">The sequence shown here is derived from an EMBL/GenBank/DDBJ whole genome shotgun (WGS) entry which is preliminary data.</text>
</comment>
<feature type="transmembrane region" description="Helical" evidence="9">
    <location>
        <begin position="296"/>
        <end position="317"/>
    </location>
</feature>
<organism evidence="10 11">
    <name type="scientific">Fusarium tricinctum</name>
    <dbReference type="NCBI Taxonomy" id="61284"/>
    <lineage>
        <taxon>Eukaryota</taxon>
        <taxon>Fungi</taxon>
        <taxon>Dikarya</taxon>
        <taxon>Ascomycota</taxon>
        <taxon>Pezizomycotina</taxon>
        <taxon>Sordariomycetes</taxon>
        <taxon>Hypocreomycetidae</taxon>
        <taxon>Hypocreales</taxon>
        <taxon>Nectriaceae</taxon>
        <taxon>Fusarium</taxon>
        <taxon>Fusarium tricinctum species complex</taxon>
    </lineage>
</organism>
<keyword evidence="8 9" id="KW-0472">Membrane</keyword>
<proteinExistence type="inferred from homology"/>
<feature type="transmembrane region" description="Helical" evidence="9">
    <location>
        <begin position="105"/>
        <end position="127"/>
    </location>
</feature>
<evidence type="ECO:0000256" key="5">
    <source>
        <dbReference type="ARBA" id="ARBA00022856"/>
    </source>
</evidence>
<keyword evidence="5" id="KW-0571">Peptide transport</keyword>
<keyword evidence="7 9" id="KW-1133">Transmembrane helix</keyword>
<feature type="transmembrane region" description="Helical" evidence="9">
    <location>
        <begin position="489"/>
        <end position="515"/>
    </location>
</feature>
<keyword evidence="3" id="KW-0813">Transport</keyword>
<dbReference type="InterPro" id="IPR004813">
    <property type="entry name" value="OPT"/>
</dbReference>
<evidence type="ECO:0000256" key="2">
    <source>
        <dbReference type="ARBA" id="ARBA00008807"/>
    </source>
</evidence>
<feature type="transmembrane region" description="Helical" evidence="9">
    <location>
        <begin position="639"/>
        <end position="660"/>
    </location>
</feature>
<dbReference type="GO" id="GO:0015031">
    <property type="term" value="P:protein transport"/>
    <property type="evidence" value="ECO:0007669"/>
    <property type="project" value="UniProtKB-KW"/>
</dbReference>
<accession>A0A8K0RJS7</accession>
<reference evidence="10" key="1">
    <citation type="journal article" date="2021" name="Nat. Commun.">
        <title>Genetic determinants of endophytism in the Arabidopsis root mycobiome.</title>
        <authorList>
            <person name="Mesny F."/>
            <person name="Miyauchi S."/>
            <person name="Thiergart T."/>
            <person name="Pickel B."/>
            <person name="Atanasova L."/>
            <person name="Karlsson M."/>
            <person name="Huettel B."/>
            <person name="Barry K.W."/>
            <person name="Haridas S."/>
            <person name="Chen C."/>
            <person name="Bauer D."/>
            <person name="Andreopoulos W."/>
            <person name="Pangilinan J."/>
            <person name="LaButti K."/>
            <person name="Riley R."/>
            <person name="Lipzen A."/>
            <person name="Clum A."/>
            <person name="Drula E."/>
            <person name="Henrissat B."/>
            <person name="Kohler A."/>
            <person name="Grigoriev I.V."/>
            <person name="Martin F.M."/>
            <person name="Hacquard S."/>
        </authorList>
    </citation>
    <scope>NUCLEOTIDE SEQUENCE</scope>
    <source>
        <strain evidence="10">MPI-SDFR-AT-0068</strain>
    </source>
</reference>
<feature type="transmembrane region" description="Helical" evidence="9">
    <location>
        <begin position="252"/>
        <end position="276"/>
    </location>
</feature>
<dbReference type="InterPro" id="IPR004648">
    <property type="entry name" value="Oligpept_transpt"/>
</dbReference>
<evidence type="ECO:0000256" key="1">
    <source>
        <dbReference type="ARBA" id="ARBA00004141"/>
    </source>
</evidence>
<dbReference type="PANTHER" id="PTHR22601">
    <property type="entry name" value="ISP4 LIKE PROTEIN"/>
    <property type="match status" value="1"/>
</dbReference>
<dbReference type="OrthoDB" id="9986677at2759"/>
<feature type="transmembrane region" description="Helical" evidence="9">
    <location>
        <begin position="408"/>
        <end position="428"/>
    </location>
</feature>
<feature type="transmembrane region" description="Helical" evidence="9">
    <location>
        <begin position="194"/>
        <end position="219"/>
    </location>
</feature>
<evidence type="ECO:0000313" key="10">
    <source>
        <dbReference type="EMBL" id="KAH7235426.1"/>
    </source>
</evidence>
<dbReference type="GO" id="GO:0035673">
    <property type="term" value="F:oligopeptide transmembrane transporter activity"/>
    <property type="evidence" value="ECO:0007669"/>
    <property type="project" value="InterPro"/>
</dbReference>
<dbReference type="Pfam" id="PF03169">
    <property type="entry name" value="OPT"/>
    <property type="match status" value="1"/>
</dbReference>
<dbReference type="AlphaFoldDB" id="A0A8K0RJS7"/>
<evidence type="ECO:0000256" key="3">
    <source>
        <dbReference type="ARBA" id="ARBA00022448"/>
    </source>
</evidence>
<keyword evidence="4 9" id="KW-0812">Transmembrane</keyword>
<keyword evidence="6" id="KW-0653">Protein transport</keyword>
<feature type="transmembrane region" description="Helical" evidence="9">
    <location>
        <begin position="536"/>
        <end position="555"/>
    </location>
</feature>
<dbReference type="EMBL" id="JAGPXF010000007">
    <property type="protein sequence ID" value="KAH7235426.1"/>
    <property type="molecule type" value="Genomic_DNA"/>
</dbReference>
<evidence type="ECO:0000313" key="11">
    <source>
        <dbReference type="Proteomes" id="UP000813427"/>
    </source>
</evidence>
<comment type="similarity">
    <text evidence="2">Belongs to the oligopeptide OPT transporter family.</text>
</comment>
<evidence type="ECO:0000256" key="4">
    <source>
        <dbReference type="ARBA" id="ARBA00022692"/>
    </source>
</evidence>
<feature type="transmembrane region" description="Helical" evidence="9">
    <location>
        <begin position="225"/>
        <end position="240"/>
    </location>
</feature>
<feature type="transmembrane region" description="Helical" evidence="9">
    <location>
        <begin position="338"/>
        <end position="359"/>
    </location>
</feature>
<sequence length="779" mass="86081">MADRDNKIASEIAVNPSDDSTREVLVVDGGCGSHDNEEQREQDADQRLIKGGVVIRDGNDVAKYVVSLQDDGDPTLTLRSFIIGTGLTALAACINQIYFYKPVDVSFASVFLCLMAYVIGVTWSVALPRRHHVEKYLPSQAKWLGPIIHFINPGHFGLKEHAISSILSTSSGNGAAIVQVFGAKRLFYDRETDAATAILTVCSASIFGYGLVGILRSVIIHPSEMVWWQCLPMISIYQTFHREQKGRNQSRLKMFGITSITMFIWEPIASYIWPWLNGISIPCLASMKASPPTRGILMTIFGGISSNEGQGLFSFSLDWQYITSRYMSLPLLQQANSWVGIVLSYIMCFALYYGGAWGAKKYPFMSTAMFDAKTGGVYNQTAVFGQTAILNTDALKEHGLPRLTASNVWANMAAMAAIGALITHISLFHGSLIKRSLKQAWKNTQPDPHYQAMEKNYKQVPLWWYIVVLLVGFFLGLGAVAQGQTTLDLWAYVVAILLGCIVAPFSLCLYGLLGTSVSTNNLSKMLSGVLQPGKPIANLYFSMFSHEITVLSVFLSTDLKMAQYLKIPWRTMFLLQTWGSLFGTALNYVIMDTITRNRRDILLDPIGNQVWSGQKIQSLNTTAVTWSLAKYIYGFGPDGYGWIPLSLLIGAAIPVLVWFISRRYKTVGGWEVHKLIAPVIFHNASTTTAGTTSVLWSQIATGLWSQWYMRLHNPSWFGKYNYIVGGGLDAGAKVAMFILTFAVAGGSGDEVPFPTWWGNPKSSKEQYADYCGTGIPVTK</sequence>
<name>A0A8K0RJS7_9HYPO</name>
<feature type="transmembrane region" description="Helical" evidence="9">
    <location>
        <begin position="81"/>
        <end position="99"/>
    </location>
</feature>
<gene>
    <name evidence="10" type="ORF">BKA59DRAFT_404718</name>
</gene>
<dbReference type="Proteomes" id="UP000813427">
    <property type="component" value="Unassembled WGS sequence"/>
</dbReference>
<dbReference type="GO" id="GO:0016020">
    <property type="term" value="C:membrane"/>
    <property type="evidence" value="ECO:0007669"/>
    <property type="project" value="UniProtKB-SubCell"/>
</dbReference>
<keyword evidence="11" id="KW-1185">Reference proteome</keyword>
<comment type="subcellular location">
    <subcellularLocation>
        <location evidence="1">Membrane</location>
        <topology evidence="1">Multi-pass membrane protein</topology>
    </subcellularLocation>
</comment>
<feature type="transmembrane region" description="Helical" evidence="9">
    <location>
        <begin position="575"/>
        <end position="595"/>
    </location>
</feature>
<evidence type="ECO:0000256" key="6">
    <source>
        <dbReference type="ARBA" id="ARBA00022927"/>
    </source>
</evidence>
<feature type="transmembrane region" description="Helical" evidence="9">
    <location>
        <begin position="462"/>
        <end position="483"/>
    </location>
</feature>
<dbReference type="NCBIfam" id="TIGR00728">
    <property type="entry name" value="OPT_sfam"/>
    <property type="match status" value="1"/>
</dbReference>
<evidence type="ECO:0000256" key="9">
    <source>
        <dbReference type="SAM" id="Phobius"/>
    </source>
</evidence>